<dbReference type="InterPro" id="IPR050425">
    <property type="entry name" value="NAD(P)_dehydrat-like"/>
</dbReference>
<comment type="similarity">
    <text evidence="2">Belongs to the NAD(P)-dependent epimerase/dehydratase family. Dihydroflavonol-4-reductase subfamily.</text>
</comment>
<dbReference type="STRING" id="576137.A0A1L7XJF8"/>
<dbReference type="AlphaFoldDB" id="A0A1L7XJF8"/>
<accession>A0A1L7XJF8</accession>
<evidence type="ECO:0000256" key="1">
    <source>
        <dbReference type="ARBA" id="ARBA00023002"/>
    </source>
</evidence>
<evidence type="ECO:0000259" key="3">
    <source>
        <dbReference type="Pfam" id="PF01370"/>
    </source>
</evidence>
<dbReference type="Proteomes" id="UP000184330">
    <property type="component" value="Unassembled WGS sequence"/>
</dbReference>
<name>A0A1L7XJF8_9HELO</name>
<dbReference type="Gene3D" id="3.40.50.720">
    <property type="entry name" value="NAD(P)-binding Rossmann-like Domain"/>
    <property type="match status" value="1"/>
</dbReference>
<dbReference type="GO" id="GO:0016853">
    <property type="term" value="F:isomerase activity"/>
    <property type="evidence" value="ECO:0007669"/>
    <property type="project" value="UniProtKB-KW"/>
</dbReference>
<dbReference type="OrthoDB" id="2735536at2759"/>
<keyword evidence="5" id="KW-1185">Reference proteome</keyword>
<dbReference type="Pfam" id="PF01370">
    <property type="entry name" value="Epimerase"/>
    <property type="match status" value="1"/>
</dbReference>
<dbReference type="SUPFAM" id="SSF51735">
    <property type="entry name" value="NAD(P)-binding Rossmann-fold domains"/>
    <property type="match status" value="1"/>
</dbReference>
<dbReference type="EMBL" id="FJOG01000029">
    <property type="protein sequence ID" value="CZR65182.1"/>
    <property type="molecule type" value="Genomic_DNA"/>
</dbReference>
<feature type="domain" description="NAD-dependent epimerase/dehydratase" evidence="3">
    <location>
        <begin position="6"/>
        <end position="251"/>
    </location>
</feature>
<evidence type="ECO:0000313" key="5">
    <source>
        <dbReference type="Proteomes" id="UP000184330"/>
    </source>
</evidence>
<evidence type="ECO:0000313" key="4">
    <source>
        <dbReference type="EMBL" id="CZR65182.1"/>
    </source>
</evidence>
<protein>
    <submittedName>
        <fullName evidence="4">Probable 3-beta hydroxysteroid dehydrogenase/isomerase</fullName>
    </submittedName>
</protein>
<organism evidence="4 5">
    <name type="scientific">Phialocephala subalpina</name>
    <dbReference type="NCBI Taxonomy" id="576137"/>
    <lineage>
        <taxon>Eukaryota</taxon>
        <taxon>Fungi</taxon>
        <taxon>Dikarya</taxon>
        <taxon>Ascomycota</taxon>
        <taxon>Pezizomycotina</taxon>
        <taxon>Leotiomycetes</taxon>
        <taxon>Helotiales</taxon>
        <taxon>Mollisiaceae</taxon>
        <taxon>Phialocephala</taxon>
        <taxon>Phialocephala fortinii species complex</taxon>
    </lineage>
</organism>
<keyword evidence="1" id="KW-0560">Oxidoreductase</keyword>
<dbReference type="GO" id="GO:0016616">
    <property type="term" value="F:oxidoreductase activity, acting on the CH-OH group of donors, NAD or NADP as acceptor"/>
    <property type="evidence" value="ECO:0007669"/>
    <property type="project" value="TreeGrafter"/>
</dbReference>
<dbReference type="PANTHER" id="PTHR10366">
    <property type="entry name" value="NAD DEPENDENT EPIMERASE/DEHYDRATASE"/>
    <property type="match status" value="1"/>
</dbReference>
<dbReference type="InterPro" id="IPR036291">
    <property type="entry name" value="NAD(P)-bd_dom_sf"/>
</dbReference>
<evidence type="ECO:0000256" key="2">
    <source>
        <dbReference type="ARBA" id="ARBA00023445"/>
    </source>
</evidence>
<dbReference type="InterPro" id="IPR001509">
    <property type="entry name" value="Epimerase_deHydtase"/>
</dbReference>
<keyword evidence="4" id="KW-0413">Isomerase</keyword>
<dbReference type="PANTHER" id="PTHR10366:SF812">
    <property type="entry name" value="VPS9 DOMAIN-CONTAINING PROTEIN"/>
    <property type="match status" value="1"/>
</dbReference>
<gene>
    <name evidence="4" type="ORF">PAC_15082</name>
</gene>
<sequence>MSSGLIFITGATGFIGGTTAKAALQSGYRLRVSVRQDSQIEKLKGVFSNYLGRIEFIVVPDITSETAFAGKLEGVDYVFHLASPLPKGIDKQQFFPPAVKGTTAILKEATKVPSIKKVVITSSIAALLPVGGLPHGGVIKENNDWDVCVDENADFIGDTDMMTAIRLYQASKILANQARWKFMETEKPKFTLVTIHPSFVYGHNVMQITAGEGRGGTNGQLWDRIMSGTPSGNITYVYVGDVAAAHVKALDPRITESTSYLVSGPPATWKDVVDILKRDYPEIPYKIKADTPGASWPTDTTKAVTELRMKWTSLEKIVHEVMDQQLRFLSVDSSNI</sequence>
<reference evidence="4 5" key="1">
    <citation type="submission" date="2016-03" db="EMBL/GenBank/DDBJ databases">
        <authorList>
            <person name="Ploux O."/>
        </authorList>
    </citation>
    <scope>NUCLEOTIDE SEQUENCE [LARGE SCALE GENOMIC DNA]</scope>
    <source>
        <strain evidence="4 5">UAMH 11012</strain>
    </source>
</reference>
<proteinExistence type="inferred from homology"/>